<gene>
    <name evidence="8" type="ORF">MHY01S_22100</name>
</gene>
<keyword evidence="5" id="KW-0051">Antiviral defense</keyword>
<evidence type="ECO:0000256" key="3">
    <source>
        <dbReference type="ARBA" id="ARBA00016113"/>
    </source>
</evidence>
<evidence type="ECO:0000256" key="5">
    <source>
        <dbReference type="ARBA" id="ARBA00023118"/>
    </source>
</evidence>
<dbReference type="GO" id="GO:0003723">
    <property type="term" value="F:RNA binding"/>
    <property type="evidence" value="ECO:0007669"/>
    <property type="project" value="UniProtKB-KW"/>
</dbReference>
<evidence type="ECO:0000256" key="6">
    <source>
        <dbReference type="ARBA" id="ARBA00031720"/>
    </source>
</evidence>
<dbReference type="EMBL" id="BJXL01000073">
    <property type="protein sequence ID" value="GEM84044.1"/>
    <property type="molecule type" value="Genomic_DNA"/>
</dbReference>
<sequence length="381" mass="42491">MSFLESYRLELETLGPIHVGTGEAFPAYSYLVDETKKEALILDAGRLLELLSETQQKNYLEAVSQGPKQAQQTLRSLWASGHLDPTPATLRRVAASQAFINTVKNATDAAGLEFRPLPRSPRGPYLPGSSIKGALRTAWLFKRLLTQKQDVEHKEAWSWGAKAPSGEWPLIHPPKNISPSVAQGFEALVLDYAYTNNQGRQQLNLHRDPFRQVRVGDGEPSDNLLLNRIGVFHPRGSMDGTVLLAETFRSKTQLRATLRLHAGLAQQRHKDTVSHAISAQALAEACWEYYQEVAAREEEFAKKHGLNTTLQTYKELEQRLQADPQAFPLRIGFGSGRMSIRLALLLDGEEGQEPKTRKTAGHTNPKDGFPLGWAIARLEPY</sequence>
<evidence type="ECO:0000259" key="7">
    <source>
        <dbReference type="Pfam" id="PF03787"/>
    </source>
</evidence>
<keyword evidence="4" id="KW-0694">RNA-binding</keyword>
<dbReference type="Proteomes" id="UP000321197">
    <property type="component" value="Unassembled WGS sequence"/>
</dbReference>
<dbReference type="InterPro" id="IPR005537">
    <property type="entry name" value="RAMP_III_fam"/>
</dbReference>
<reference evidence="8 9" key="1">
    <citation type="submission" date="2019-07" db="EMBL/GenBank/DDBJ databases">
        <title>Whole genome shotgun sequence of Meiothermus hypogaeus NBRC 106114.</title>
        <authorList>
            <person name="Hosoyama A."/>
            <person name="Uohara A."/>
            <person name="Ohji S."/>
            <person name="Ichikawa N."/>
        </authorList>
    </citation>
    <scope>NUCLEOTIDE SEQUENCE [LARGE SCALE GENOMIC DNA]</scope>
    <source>
        <strain evidence="8 9">NBRC 106114</strain>
    </source>
</reference>
<evidence type="ECO:0000256" key="1">
    <source>
        <dbReference type="ARBA" id="ARBA00003088"/>
    </source>
</evidence>
<name>A0A511R361_9DEIN</name>
<accession>A0A511R361</accession>
<comment type="caution">
    <text evidence="8">The sequence shown here is derived from an EMBL/GenBank/DDBJ whole genome shotgun (WGS) entry which is preliminary data.</text>
</comment>
<organism evidence="8 9">
    <name type="scientific">Meiothermus hypogaeus NBRC 106114</name>
    <dbReference type="NCBI Taxonomy" id="1227553"/>
    <lineage>
        <taxon>Bacteria</taxon>
        <taxon>Thermotogati</taxon>
        <taxon>Deinococcota</taxon>
        <taxon>Deinococci</taxon>
        <taxon>Thermales</taxon>
        <taxon>Thermaceae</taxon>
        <taxon>Meiothermus</taxon>
    </lineage>
</organism>
<evidence type="ECO:0000256" key="4">
    <source>
        <dbReference type="ARBA" id="ARBA00022884"/>
    </source>
</evidence>
<comment type="similarity">
    <text evidence="2">Belongs to the CRISPR-associated Csm5 family.</text>
</comment>
<dbReference type="InterPro" id="IPR010173">
    <property type="entry name" value="CRISPR-assoc_Csm5"/>
</dbReference>
<dbReference type="RefSeq" id="WP_119339766.1">
    <property type="nucleotide sequence ID" value="NZ_BJXL01000073.1"/>
</dbReference>
<evidence type="ECO:0000313" key="8">
    <source>
        <dbReference type="EMBL" id="GEM84044.1"/>
    </source>
</evidence>
<evidence type="ECO:0000256" key="2">
    <source>
        <dbReference type="ARBA" id="ARBA00006680"/>
    </source>
</evidence>
<dbReference type="GO" id="GO:0051607">
    <property type="term" value="P:defense response to virus"/>
    <property type="evidence" value="ECO:0007669"/>
    <property type="project" value="UniProtKB-KW"/>
</dbReference>
<proteinExistence type="inferred from homology"/>
<protein>
    <recommendedName>
        <fullName evidence="3">CRISPR system Cms protein Csm5</fullName>
    </recommendedName>
    <alternativeName>
        <fullName evidence="6">CRISPR type III A-associated protein Csm5</fullName>
    </alternativeName>
</protein>
<evidence type="ECO:0000313" key="9">
    <source>
        <dbReference type="Proteomes" id="UP000321197"/>
    </source>
</evidence>
<comment type="function">
    <text evidence="1">This subunit might be involved in maturation of a crRNA intermediate to its mature form.</text>
</comment>
<dbReference type="NCBIfam" id="TIGR01899">
    <property type="entry name" value="cas_TM1807_csm5"/>
    <property type="match status" value="1"/>
</dbReference>
<feature type="domain" description="CRISPR type III-associated protein" evidence="7">
    <location>
        <begin position="10"/>
        <end position="225"/>
    </location>
</feature>
<dbReference type="Pfam" id="PF03787">
    <property type="entry name" value="RAMPs"/>
    <property type="match status" value="1"/>
</dbReference>
<dbReference type="PANTHER" id="PTHR38007">
    <property type="entry name" value="CRISPR SYSTEM CMS PROTEIN CSM5"/>
    <property type="match status" value="1"/>
</dbReference>
<dbReference type="AlphaFoldDB" id="A0A511R361"/>
<dbReference type="PANTHER" id="PTHR38007:SF1">
    <property type="entry name" value="CRISPR SYSTEM CMS PROTEIN CSM5"/>
    <property type="match status" value="1"/>
</dbReference>
<dbReference type="OrthoDB" id="24360at2"/>